<comment type="caution">
    <text evidence="1">The sequence shown here is derived from an EMBL/GenBank/DDBJ whole genome shotgun (WGS) entry which is preliminary data.</text>
</comment>
<name>A0ABQ0MLF7_9BACT</name>
<sequence>MPPRLLWLVTSCRFKFLHLPERIPRLPPLHLLAPVRPV</sequence>
<dbReference type="Proteomes" id="UP000194153">
    <property type="component" value="Unassembled WGS sequence"/>
</dbReference>
<evidence type="ECO:0000313" key="1">
    <source>
        <dbReference type="EMBL" id="GAW67905.1"/>
    </source>
</evidence>
<accession>A0ABQ0MLF7</accession>
<organism evidence="1 2">
    <name type="scientific">Geoanaerobacter pelophilus</name>
    <dbReference type="NCBI Taxonomy" id="60036"/>
    <lineage>
        <taxon>Bacteria</taxon>
        <taxon>Pseudomonadati</taxon>
        <taxon>Thermodesulfobacteriota</taxon>
        <taxon>Desulfuromonadia</taxon>
        <taxon>Geobacterales</taxon>
        <taxon>Geobacteraceae</taxon>
        <taxon>Geoanaerobacter</taxon>
    </lineage>
</organism>
<protein>
    <submittedName>
        <fullName evidence="1">Uncharacterized protein</fullName>
    </submittedName>
</protein>
<proteinExistence type="predicted"/>
<dbReference type="EMBL" id="BDQG01000001">
    <property type="protein sequence ID" value="GAW67905.1"/>
    <property type="molecule type" value="Genomic_DNA"/>
</dbReference>
<evidence type="ECO:0000313" key="2">
    <source>
        <dbReference type="Proteomes" id="UP000194153"/>
    </source>
</evidence>
<keyword evidence="2" id="KW-1185">Reference proteome</keyword>
<reference evidence="2" key="2">
    <citation type="submission" date="2017-05" db="EMBL/GenBank/DDBJ databases">
        <title>Draft genome sequence of Geobacter pelophilus, a iron(III)-reducing bacteria.</title>
        <authorList>
            <person name="Aoyagi T."/>
            <person name="Koike H."/>
            <person name="Morita T."/>
            <person name="Sato Y."/>
            <person name="Habe H."/>
            <person name="Hori T."/>
        </authorList>
    </citation>
    <scope>NUCLEOTIDE SEQUENCE [LARGE SCALE GENOMIC DNA]</scope>
    <source>
        <strain evidence="2">Drf2</strain>
    </source>
</reference>
<reference evidence="1 2" key="1">
    <citation type="submission" date="2017-04" db="EMBL/GenBank/DDBJ databases">
        <authorList>
            <consortium name="Geobacter pelophilus Genome Sequencing"/>
            <person name="Aoyagi T."/>
            <person name="Koike H."/>
            <person name="Hori T."/>
        </authorList>
    </citation>
    <scope>NUCLEOTIDE SEQUENCE [LARGE SCALE GENOMIC DNA]</scope>
    <source>
        <strain evidence="1 2">Drf2</strain>
    </source>
</reference>
<gene>
    <name evidence="1" type="ORF">GPEL0_01r3993</name>
</gene>